<evidence type="ECO:0008006" key="4">
    <source>
        <dbReference type="Google" id="ProtNLM"/>
    </source>
</evidence>
<dbReference type="STRING" id="2711.A0A067GFC8"/>
<protein>
    <recommendedName>
        <fullName evidence="4">DUF506 family protein</fullName>
    </recommendedName>
</protein>
<keyword evidence="3" id="KW-1185">Reference proteome</keyword>
<dbReference type="NCBIfam" id="TIGR01615">
    <property type="entry name" value="A_thal_3542"/>
    <property type="match status" value="1"/>
</dbReference>
<name>A0A067GFC8_CITSI</name>
<reference evidence="2 3" key="1">
    <citation type="submission" date="2014-04" db="EMBL/GenBank/DDBJ databases">
        <authorList>
            <consortium name="International Citrus Genome Consortium"/>
            <person name="Gmitter F."/>
            <person name="Chen C."/>
            <person name="Farmerie W."/>
            <person name="Harkins T."/>
            <person name="Desany B."/>
            <person name="Mohiuddin M."/>
            <person name="Kodira C."/>
            <person name="Borodovsky M."/>
            <person name="Lomsadze A."/>
            <person name="Burns P."/>
            <person name="Jenkins J."/>
            <person name="Prochnik S."/>
            <person name="Shu S."/>
            <person name="Chapman J."/>
            <person name="Pitluck S."/>
            <person name="Schmutz J."/>
            <person name="Rokhsar D."/>
        </authorList>
    </citation>
    <scope>NUCLEOTIDE SEQUENCE</scope>
</reference>
<accession>A0A067GFC8</accession>
<evidence type="ECO:0000313" key="2">
    <source>
        <dbReference type="EMBL" id="KDO78418.1"/>
    </source>
</evidence>
<evidence type="ECO:0000313" key="3">
    <source>
        <dbReference type="Proteomes" id="UP000027120"/>
    </source>
</evidence>
<proteinExistence type="predicted"/>
<dbReference type="Proteomes" id="UP000027120">
    <property type="component" value="Unassembled WGS sequence"/>
</dbReference>
<evidence type="ECO:0000256" key="1">
    <source>
        <dbReference type="SAM" id="MobiDB-lite"/>
    </source>
</evidence>
<feature type="region of interest" description="Disordered" evidence="1">
    <location>
        <begin position="58"/>
        <end position="79"/>
    </location>
</feature>
<dbReference type="PANTHER" id="PTHR31579">
    <property type="entry name" value="OS03G0796600 PROTEIN"/>
    <property type="match status" value="1"/>
</dbReference>
<dbReference type="eggNOG" id="ENOG502QVJD">
    <property type="taxonomic scope" value="Eukaryota"/>
</dbReference>
<dbReference type="EMBL" id="KK784879">
    <property type="protein sequence ID" value="KDO78418.1"/>
    <property type="molecule type" value="Genomic_DNA"/>
</dbReference>
<dbReference type="Pfam" id="PF04720">
    <property type="entry name" value="PDDEXK_6"/>
    <property type="match status" value="1"/>
</dbReference>
<dbReference type="InterPro" id="IPR006502">
    <property type="entry name" value="PDDEXK-like"/>
</dbReference>
<dbReference type="AlphaFoldDB" id="A0A067GFC8"/>
<gene>
    <name evidence="2" type="ORF">CISIN_1g021546mg</name>
</gene>
<feature type="compositionally biased region" description="Acidic residues" evidence="1">
    <location>
        <begin position="63"/>
        <end position="72"/>
    </location>
</feature>
<dbReference type="PANTHER" id="PTHR31579:SF42">
    <property type="entry name" value="DUF506 FAMILY PROTEIN (DUF506)"/>
    <property type="match status" value="1"/>
</dbReference>
<organism evidence="2 3">
    <name type="scientific">Citrus sinensis</name>
    <name type="common">Sweet orange</name>
    <name type="synonym">Citrus aurantium var. sinensis</name>
    <dbReference type="NCBI Taxonomy" id="2711"/>
    <lineage>
        <taxon>Eukaryota</taxon>
        <taxon>Viridiplantae</taxon>
        <taxon>Streptophyta</taxon>
        <taxon>Embryophyta</taxon>
        <taxon>Tracheophyta</taxon>
        <taxon>Spermatophyta</taxon>
        <taxon>Magnoliopsida</taxon>
        <taxon>eudicotyledons</taxon>
        <taxon>Gunneridae</taxon>
        <taxon>Pentapetalae</taxon>
        <taxon>rosids</taxon>
        <taxon>malvids</taxon>
        <taxon>Sapindales</taxon>
        <taxon>Rutaceae</taxon>
        <taxon>Aurantioideae</taxon>
        <taxon>Citrus</taxon>
    </lineage>
</organism>
<sequence>MAKIPVRFKRVAAAFDEVAKVRICESSGSEHSPLPESFTDLSHLVNCFIEKDGVVVDEKNNKDDEDEDEGNDSEMGSYWRDSEKKEMLQGLFFGRQCDDQDHDDKRRIREETEFACTVLGDASSPAFKRRLMSHLRDKGFDAGLCKSRWEKTAKFPCGNYEFVDVNLGANRYIIEVNLAAQFEIARAADGYMSLVNLFPPIFVGKPGTLKQILRLMCGAARESIKSAELSVPPWRRNGYMQAKWFSPYKRTTNAVASTLKFEGGFASNRSIGFVTLQVSPYNCRDNFASKAGLKFGQLTAAFSHGGDDMGN</sequence>
<dbReference type="PaxDb" id="2711-XP_006467346.1"/>